<comment type="caution">
    <text evidence="8">The sequence shown here is derived from an EMBL/GenBank/DDBJ whole genome shotgun (WGS) entry which is preliminary data.</text>
</comment>
<dbReference type="RefSeq" id="WP_167923268.1">
    <property type="nucleotide sequence ID" value="NZ_JAATVY010000001.1"/>
</dbReference>
<name>A0ABX0XQW9_9ACTN</name>
<gene>
    <name evidence="8" type="ORF">HC031_01410</name>
</gene>
<dbReference type="EMBL" id="JAATVY010000001">
    <property type="protein sequence ID" value="NJC68385.1"/>
    <property type="molecule type" value="Genomic_DNA"/>
</dbReference>
<comment type="similarity">
    <text evidence="2">Belongs to the bacterial solute-binding protein 1 family.</text>
</comment>
<evidence type="ECO:0000256" key="4">
    <source>
        <dbReference type="ARBA" id="ARBA00022729"/>
    </source>
</evidence>
<dbReference type="PROSITE" id="PS51257">
    <property type="entry name" value="PROKAR_LIPOPROTEIN"/>
    <property type="match status" value="1"/>
</dbReference>
<evidence type="ECO:0000256" key="3">
    <source>
        <dbReference type="ARBA" id="ARBA00022448"/>
    </source>
</evidence>
<comment type="function">
    <text evidence="5">Part of a binding-protein-dependent transport system for a sugar.</text>
</comment>
<keyword evidence="9" id="KW-1185">Reference proteome</keyword>
<feature type="chain" id="PRO_5045657323" description="Probable sugar-binding periplasmic protein" evidence="7">
    <location>
        <begin position="23"/>
        <end position="421"/>
    </location>
</feature>
<organism evidence="8 9">
    <name type="scientific">Planosporangium thailandense</name>
    <dbReference type="NCBI Taxonomy" id="765197"/>
    <lineage>
        <taxon>Bacteria</taxon>
        <taxon>Bacillati</taxon>
        <taxon>Actinomycetota</taxon>
        <taxon>Actinomycetes</taxon>
        <taxon>Micromonosporales</taxon>
        <taxon>Micromonosporaceae</taxon>
        <taxon>Planosporangium</taxon>
    </lineage>
</organism>
<evidence type="ECO:0000256" key="1">
    <source>
        <dbReference type="ARBA" id="ARBA00004196"/>
    </source>
</evidence>
<dbReference type="PANTHER" id="PTHR43649:SF28">
    <property type="entry name" value="BINDING PROTEIN COMPONENT OF ABC SUGAR TRANSPORTER-RELATED"/>
    <property type="match status" value="1"/>
</dbReference>
<dbReference type="Gene3D" id="3.40.190.10">
    <property type="entry name" value="Periplasmic binding protein-like II"/>
    <property type="match status" value="2"/>
</dbReference>
<dbReference type="Proteomes" id="UP000722989">
    <property type="component" value="Unassembled WGS sequence"/>
</dbReference>
<dbReference type="Pfam" id="PF01547">
    <property type="entry name" value="SBP_bac_1"/>
    <property type="match status" value="1"/>
</dbReference>
<evidence type="ECO:0000313" key="8">
    <source>
        <dbReference type="EMBL" id="NJC68385.1"/>
    </source>
</evidence>
<accession>A0ABX0XQW9</accession>
<dbReference type="InterPro" id="IPR050490">
    <property type="entry name" value="Bact_solute-bd_prot1"/>
</dbReference>
<dbReference type="SUPFAM" id="SSF53850">
    <property type="entry name" value="Periplasmic binding protein-like II"/>
    <property type="match status" value="1"/>
</dbReference>
<evidence type="ECO:0000256" key="5">
    <source>
        <dbReference type="ARBA" id="ARBA00049629"/>
    </source>
</evidence>
<keyword evidence="3" id="KW-0813">Transport</keyword>
<keyword evidence="4 7" id="KW-0732">Signal</keyword>
<reference evidence="8 9" key="1">
    <citation type="submission" date="2020-03" db="EMBL/GenBank/DDBJ databases">
        <title>WGS of the type strain of Planosporangium spp.</title>
        <authorList>
            <person name="Thawai C."/>
        </authorList>
    </citation>
    <scope>NUCLEOTIDE SEQUENCE [LARGE SCALE GENOMIC DNA]</scope>
    <source>
        <strain evidence="8 9">TBRC 5610</strain>
    </source>
</reference>
<dbReference type="PANTHER" id="PTHR43649">
    <property type="entry name" value="ARABINOSE-BINDING PROTEIN-RELATED"/>
    <property type="match status" value="1"/>
</dbReference>
<evidence type="ECO:0000256" key="2">
    <source>
        <dbReference type="ARBA" id="ARBA00008520"/>
    </source>
</evidence>
<comment type="subcellular location">
    <subcellularLocation>
        <location evidence="1">Cell envelope</location>
    </subcellularLocation>
</comment>
<evidence type="ECO:0000256" key="6">
    <source>
        <dbReference type="ARBA" id="ARBA00049753"/>
    </source>
</evidence>
<sequence length="421" mass="44606">MRFSKRAAVAAAGIAVALAASACGSGSGSGGKSSKDVEVFTWWADGGEKAGLDGLVAQFKTDCSQYNFVNGAVAGGAGSNAKQVLASRLQQGQPPDTFQAHAGAELTDYINAGQIEDLSSEYKQWGLDSAFPKGLIDNLTVNGKIYSVPSNIHRANVLWSNKTVLANAGITAPATTLPEFFTQLDTLKAKGVQTPLAVGKDWTQEMLFEAVLISDLGADKFTGLWNGKTSWTGSDVTQAINDYKKLLGYSNKDRDTFDWTDAEKLVMDGKAAYQLMGDWEAADLDTKGFKDYGYSVFPGNDKAYQWLADSFVLPKGAKNAEGTKCWLKTLGSAAGQKAFNTKKGSIPARTDANSADYPAYQQAAMADWKVDTPVPSCPHGSACSQGWQGAVASAQGKFSSDGDVEALQKALAAAAQQYAKK</sequence>
<feature type="signal peptide" evidence="7">
    <location>
        <begin position="1"/>
        <end position="22"/>
    </location>
</feature>
<protein>
    <recommendedName>
        <fullName evidence="6">Probable sugar-binding periplasmic protein</fullName>
    </recommendedName>
</protein>
<proteinExistence type="inferred from homology"/>
<evidence type="ECO:0000313" key="9">
    <source>
        <dbReference type="Proteomes" id="UP000722989"/>
    </source>
</evidence>
<dbReference type="InterPro" id="IPR006059">
    <property type="entry name" value="SBP"/>
</dbReference>
<evidence type="ECO:0000256" key="7">
    <source>
        <dbReference type="SAM" id="SignalP"/>
    </source>
</evidence>